<evidence type="ECO:0000313" key="4">
    <source>
        <dbReference type="Proteomes" id="UP000236642"/>
    </source>
</evidence>
<dbReference type="SMART" id="SM00028">
    <property type="entry name" value="TPR"/>
    <property type="match status" value="4"/>
</dbReference>
<feature type="repeat" description="TPR" evidence="1">
    <location>
        <begin position="40"/>
        <end position="73"/>
    </location>
</feature>
<comment type="caution">
    <text evidence="3">The sequence shown here is derived from an EMBL/GenBank/DDBJ whole genome shotgun (WGS) entry which is preliminary data.</text>
</comment>
<evidence type="ECO:0000256" key="2">
    <source>
        <dbReference type="SAM" id="MobiDB-lite"/>
    </source>
</evidence>
<keyword evidence="3" id="KW-0378">Hydrolase</keyword>
<dbReference type="PANTHER" id="PTHR12558:SF13">
    <property type="entry name" value="CELL DIVISION CYCLE PROTEIN 27 HOMOLOG"/>
    <property type="match status" value="1"/>
</dbReference>
<keyword evidence="1" id="KW-0802">TPR repeat</keyword>
<dbReference type="Gene3D" id="1.25.40.10">
    <property type="entry name" value="Tetratricopeptide repeat domain"/>
    <property type="match status" value="3"/>
</dbReference>
<dbReference type="Proteomes" id="UP000236642">
    <property type="component" value="Unassembled WGS sequence"/>
</dbReference>
<feature type="compositionally biased region" description="Pro residues" evidence="2">
    <location>
        <begin position="412"/>
        <end position="430"/>
    </location>
</feature>
<feature type="compositionally biased region" description="Low complexity" evidence="2">
    <location>
        <begin position="490"/>
        <end position="505"/>
    </location>
</feature>
<feature type="compositionally biased region" description="Low complexity" evidence="2">
    <location>
        <begin position="559"/>
        <end position="571"/>
    </location>
</feature>
<dbReference type="PROSITE" id="PS50005">
    <property type="entry name" value="TPR"/>
    <property type="match status" value="2"/>
</dbReference>
<accession>A0A2H5Y2Z3</accession>
<feature type="repeat" description="TPR" evidence="1">
    <location>
        <begin position="198"/>
        <end position="231"/>
    </location>
</feature>
<dbReference type="SUPFAM" id="SSF48452">
    <property type="entry name" value="TPR-like"/>
    <property type="match status" value="2"/>
</dbReference>
<dbReference type="EC" id="3.4.-.-" evidence="3"/>
<reference evidence="4" key="1">
    <citation type="submission" date="2017-09" db="EMBL/GenBank/DDBJ databases">
        <title>Metaegenomics of thermophilic ammonia-oxidizing enrichment culture.</title>
        <authorList>
            <person name="Kato S."/>
            <person name="Suzuki K."/>
        </authorList>
    </citation>
    <scope>NUCLEOTIDE SEQUENCE [LARGE SCALE GENOMIC DNA]</scope>
</reference>
<dbReference type="InterPro" id="IPR019734">
    <property type="entry name" value="TPR_rpt"/>
</dbReference>
<evidence type="ECO:0000256" key="1">
    <source>
        <dbReference type="PROSITE-ProRule" id="PRU00339"/>
    </source>
</evidence>
<keyword evidence="3" id="KW-0645">Protease</keyword>
<dbReference type="Pfam" id="PF13432">
    <property type="entry name" value="TPR_16"/>
    <property type="match status" value="2"/>
</dbReference>
<dbReference type="PROSITE" id="PS50293">
    <property type="entry name" value="TPR_REGION"/>
    <property type="match status" value="2"/>
</dbReference>
<dbReference type="Pfam" id="PF14559">
    <property type="entry name" value="TPR_19"/>
    <property type="match status" value="1"/>
</dbReference>
<gene>
    <name evidence="3" type="primary">bepA_1</name>
    <name evidence="3" type="ORF">HRbin22_00039</name>
</gene>
<dbReference type="EMBL" id="BEHY01000001">
    <property type="protein sequence ID" value="GBD07813.1"/>
    <property type="molecule type" value="Genomic_DNA"/>
</dbReference>
<feature type="region of interest" description="Disordered" evidence="2">
    <location>
        <begin position="408"/>
        <end position="505"/>
    </location>
</feature>
<proteinExistence type="predicted"/>
<protein>
    <submittedName>
        <fullName evidence="3">Beta-barrel assembly-enhancing protease</fullName>
        <ecNumber evidence="3">3.4.-.-</ecNumber>
    </submittedName>
</protein>
<dbReference type="GO" id="GO:0006508">
    <property type="term" value="P:proteolysis"/>
    <property type="evidence" value="ECO:0007669"/>
    <property type="project" value="UniProtKB-KW"/>
</dbReference>
<name>A0A2H5Y2Z3_9CHLR</name>
<dbReference type="InterPro" id="IPR011990">
    <property type="entry name" value="TPR-like_helical_dom_sf"/>
</dbReference>
<dbReference type="PANTHER" id="PTHR12558">
    <property type="entry name" value="CELL DIVISION CYCLE 16,23,27"/>
    <property type="match status" value="1"/>
</dbReference>
<evidence type="ECO:0000313" key="3">
    <source>
        <dbReference type="EMBL" id="GBD07813.1"/>
    </source>
</evidence>
<dbReference type="GO" id="GO:0008233">
    <property type="term" value="F:peptidase activity"/>
    <property type="evidence" value="ECO:0007669"/>
    <property type="project" value="UniProtKB-KW"/>
</dbReference>
<feature type="region of interest" description="Disordered" evidence="2">
    <location>
        <begin position="542"/>
        <end position="571"/>
    </location>
</feature>
<feature type="compositionally biased region" description="Low complexity" evidence="2">
    <location>
        <begin position="438"/>
        <end position="452"/>
    </location>
</feature>
<dbReference type="AlphaFoldDB" id="A0A2H5Y2Z3"/>
<sequence length="844" mass="92746">MQEITLSQYCAEIERLLQDEAYDEAIAHCFHILKRYPKYYRAYRLLGQAYLEKGQDEAALDLFARSLSADPEDFLPRIGLSVLYERQGKIAEAAWQMERAYEILPYNEFIREELAKLYARRDGAPPEFLPLTRGVLARLYARGHLYAAAIAELESLLQEAPGRYDLRALYLEVLWRDGRRLEAARAAQGLLQELPYCLKANLILGEFWMASGREADARELFRRAAAVDPELTLALDLLGPGASIQPTAVRIERLMYVPPTPAYARPPVEEGEIPEWLQALGLPLGEAIPSTEAPAPVGQEEALRLAPEIPSPAEIPQETPPEPIPEPLEWLRSVEVAPPPEEEIVAPAAEEAPEWLRAVEEAPPPEEERPAATAEEVPEWLQTVEAPAPPEIEEPIPEVEWPEWLKEDFLLPPEPPPWTPEEELPPPPEVPWEEKGFPGLEGPEPSPAEAPGIPLPSEEAALEIPGGERPPVTGLPAEAHGIEGMEEPSEGPTPELAGLPPLPESLSPEEALAWLARIAEGKEEMLRAQAEREAEARMAEILGRRPAETREPAPPPEPMEAAPSPELPGIPAGEEIEEIPAEEGAALPEWLLALKPPEEALEAAPPEEAQFQALLEEAAAQPLEIPPEWRAELGLFLEEAPAETPSVMEEPPIEAAPVEFPMEAPPAVEEVREAAPEAGVPEAAAAPTVETPPPAGAPIWDLLAVDEGVPPAGKVPEPLPPVDLRWLERLQAVPIAEAMAGPLLSVLAEYEARLKEQPRDHETRLAMARLLFNLGDTARAVREYQRLLRVASMRDAVIADLEQAVQLRPGESRLWQVLGDAYQEAGKLQKALEAYRRALAALGP</sequence>
<feature type="compositionally biased region" description="Basic and acidic residues" evidence="2">
    <location>
        <begin position="542"/>
        <end position="551"/>
    </location>
</feature>
<organism evidence="3 4">
    <name type="scientific">Candidatus Thermoflexus japonica</name>
    <dbReference type="NCBI Taxonomy" id="2035417"/>
    <lineage>
        <taxon>Bacteria</taxon>
        <taxon>Bacillati</taxon>
        <taxon>Chloroflexota</taxon>
        <taxon>Thermoflexia</taxon>
        <taxon>Thermoflexales</taxon>
        <taxon>Thermoflexaceae</taxon>
        <taxon>Thermoflexus</taxon>
    </lineage>
</organism>